<evidence type="ECO:0000256" key="1">
    <source>
        <dbReference type="ARBA" id="ARBA00004196"/>
    </source>
</evidence>
<protein>
    <submittedName>
        <fullName evidence="5">Multidrug efflux pump subunit AcrA (Membrane-fusion protein)</fullName>
    </submittedName>
</protein>
<dbReference type="Gene3D" id="2.40.30.170">
    <property type="match status" value="1"/>
</dbReference>
<gene>
    <name evidence="5" type="ORF">SAMN02982996_02615</name>
</gene>
<dbReference type="GeneID" id="97765467"/>
<keyword evidence="4" id="KW-0472">Membrane</keyword>
<keyword evidence="4" id="KW-1133">Transmembrane helix</keyword>
<dbReference type="Proteomes" id="UP000187280">
    <property type="component" value="Unassembled WGS sequence"/>
</dbReference>
<organism evidence="5 6">
    <name type="scientific">Lonsdalea quercina</name>
    <dbReference type="NCBI Taxonomy" id="71657"/>
    <lineage>
        <taxon>Bacteria</taxon>
        <taxon>Pseudomonadati</taxon>
        <taxon>Pseudomonadota</taxon>
        <taxon>Gammaproteobacteria</taxon>
        <taxon>Enterobacterales</taxon>
        <taxon>Pectobacteriaceae</taxon>
        <taxon>Lonsdalea</taxon>
    </lineage>
</organism>
<feature type="coiled-coil region" evidence="3">
    <location>
        <begin position="208"/>
        <end position="235"/>
    </location>
</feature>
<dbReference type="AlphaFoldDB" id="A0A1H4ECS1"/>
<dbReference type="InterPro" id="IPR050465">
    <property type="entry name" value="UPF0194_transport"/>
</dbReference>
<evidence type="ECO:0000256" key="4">
    <source>
        <dbReference type="SAM" id="Phobius"/>
    </source>
</evidence>
<reference evidence="5 6" key="1">
    <citation type="submission" date="2016-10" db="EMBL/GenBank/DDBJ databases">
        <authorList>
            <person name="de Groot N.N."/>
        </authorList>
    </citation>
    <scope>NUCLEOTIDE SEQUENCE [LARGE SCALE GENOMIC DNA]</scope>
    <source>
        <strain evidence="5 6">ATCC 29281</strain>
    </source>
</reference>
<comment type="subcellular location">
    <subcellularLocation>
        <location evidence="1">Cell envelope</location>
    </subcellularLocation>
</comment>
<accession>A0A1H4ECS1</accession>
<evidence type="ECO:0000256" key="3">
    <source>
        <dbReference type="SAM" id="Coils"/>
    </source>
</evidence>
<dbReference type="PANTHER" id="PTHR32347">
    <property type="entry name" value="EFFLUX SYSTEM COMPONENT YKNX-RELATED"/>
    <property type="match status" value="1"/>
</dbReference>
<proteinExistence type="predicted"/>
<sequence>MDIKRTIKKGRLKPFLIAGSALFVLIAGYLLISFDPGGFEVRASNILIGQVKQGDMVIEVQGNGILAPRNATWIASNIDGIVESVKVKPGAAVEPGDIIAVLVNPELIQTTEELRWELGAKEAENKALRGQQESAYLAAKIAIVKAEQEYRHAKLEYDVAEMLNKRNDGSVPLLVLHRSKLATEQTKQSLMYTKEQLEKLAIVQKENREADDARLSKLKNMLARAETQIRSLTVKASEAGIIQVTNIEVGQHITNGFSLARVARKDQLIAELKVPERQIRDVAIDQSVLINTHTNQIHGRVSRIDPAVINGTVQVDVEFTEPLPNEARPDLSIEGRVQVANLKNVIYAPRPMYAQSNTPGIVYKLAADGKSAVKVPVNFGMGSANEIAISSGLVATDHIILSSYQPWEHVDQISITR</sequence>
<evidence type="ECO:0000313" key="6">
    <source>
        <dbReference type="Proteomes" id="UP000187280"/>
    </source>
</evidence>
<dbReference type="Gene3D" id="2.40.50.100">
    <property type="match status" value="1"/>
</dbReference>
<dbReference type="GO" id="GO:0030313">
    <property type="term" value="C:cell envelope"/>
    <property type="evidence" value="ECO:0007669"/>
    <property type="project" value="UniProtKB-SubCell"/>
</dbReference>
<name>A0A1H4ECS1_9GAMM</name>
<dbReference type="STRING" id="71657.SAMN02982996_02615"/>
<dbReference type="RefSeq" id="WP_074728947.1">
    <property type="nucleotide sequence ID" value="NZ_FNQS01000009.1"/>
</dbReference>
<keyword evidence="4" id="KW-0812">Transmembrane</keyword>
<dbReference type="SUPFAM" id="SSF111369">
    <property type="entry name" value="HlyD-like secretion proteins"/>
    <property type="match status" value="1"/>
</dbReference>
<dbReference type="PANTHER" id="PTHR32347:SF23">
    <property type="entry name" value="BLL5650 PROTEIN"/>
    <property type="match status" value="1"/>
</dbReference>
<keyword evidence="6" id="KW-1185">Reference proteome</keyword>
<evidence type="ECO:0000313" key="5">
    <source>
        <dbReference type="EMBL" id="SEA82851.1"/>
    </source>
</evidence>
<dbReference type="eggNOG" id="COG0845">
    <property type="taxonomic scope" value="Bacteria"/>
</dbReference>
<dbReference type="EMBL" id="FNQS01000009">
    <property type="protein sequence ID" value="SEA82851.1"/>
    <property type="molecule type" value="Genomic_DNA"/>
</dbReference>
<keyword evidence="2 3" id="KW-0175">Coiled coil</keyword>
<feature type="transmembrane region" description="Helical" evidence="4">
    <location>
        <begin position="12"/>
        <end position="32"/>
    </location>
</feature>
<evidence type="ECO:0000256" key="2">
    <source>
        <dbReference type="ARBA" id="ARBA00023054"/>
    </source>
</evidence>